<feature type="region of interest" description="Disordered" evidence="1">
    <location>
        <begin position="663"/>
        <end position="767"/>
    </location>
</feature>
<evidence type="ECO:0000313" key="3">
    <source>
        <dbReference type="EMBL" id="PRZ11718.1"/>
    </source>
</evidence>
<proteinExistence type="predicted"/>
<comment type="caution">
    <text evidence="3">The sequence shown here is derived from an EMBL/GenBank/DDBJ whole genome shotgun (WGS) entry which is preliminary data.</text>
</comment>
<dbReference type="InterPro" id="IPR005094">
    <property type="entry name" value="Endonuclease_MobA/VirD2"/>
</dbReference>
<dbReference type="EMBL" id="PVTY01000034">
    <property type="protein sequence ID" value="PRZ11718.1"/>
    <property type="molecule type" value="Genomic_DNA"/>
</dbReference>
<feature type="region of interest" description="Disordered" evidence="1">
    <location>
        <begin position="405"/>
        <end position="427"/>
    </location>
</feature>
<dbReference type="Proteomes" id="UP000238217">
    <property type="component" value="Unassembled WGS sequence"/>
</dbReference>
<sequence length="767" mass="85530">MMPNVTRGGRMAGLVMYLAGPGRANEHTNPQLIAGHDMVTFAVEPGRALSADDALDIANILDFSRKQHGTRVLVSEREFDEARGEYVTTGKKDAHVWHASLSLKAEEGELAREKWAEVAHDFVEKMGFIDPEGVKTSRWAAIHHGASKNGNDHIHIAVQLVREDGTKADVRHDFKRAQRVSNEIEKKHGLTVLASREHGYGISGDKPAELARAQDRDSGMTERAELRRRARTCLATASSQGEYIRHLQDLGVHVQPRFAKGDRNTIAGYRLAFPSASKDQGGDGRQIWYSPSKLDRSLAWPRIEERYGDAGRAEAVDLMHQIREKTVSQPVEAKEVHRFSAESYEKLISGKVGPDTMANIYARLSISMEKNSHGPLVRLSDDFSRVAWSMRGHQLPDEVLYRQRGGHHTSAQHASHQPAQGRNGGAGQLGQQWLMATQVGRRGPVKDWVSLLAQANRIARIVTETNLTRERAQLAGTLHSTLDVAEVLCRERAPRTENTVTPEKRAAQRAAQRVEELRGLMKQREAQDYAEVQDAKTKSLESHAVVSTARGELKAAKQAAVQAADRYEGLVSGVRKELGSEVVEDARRGRDADVKVFDAGLLSRGRVTQESDAIRRELASRWDVPVGERVKPQKQRSSNPFTSSTSEVDRLWSRWTDAVVDKHAPQRLDTPEIREAQAARDEAAEHRDQALAQVDEAKQASRQAEHRAEMLEQRHLRTSPSTYLTRAEESELARIEGRRDPSQYHSPEAARGPIVSPGKDRDSGYER</sequence>
<organism evidence="3 4">
    <name type="scientific">Nesterenkonia sandarakina</name>
    <dbReference type="NCBI Taxonomy" id="272918"/>
    <lineage>
        <taxon>Bacteria</taxon>
        <taxon>Bacillati</taxon>
        <taxon>Actinomycetota</taxon>
        <taxon>Actinomycetes</taxon>
        <taxon>Micrococcales</taxon>
        <taxon>Micrococcaceae</taxon>
        <taxon>Nesterenkonia</taxon>
    </lineage>
</organism>
<reference evidence="3 4" key="1">
    <citation type="submission" date="2018-03" db="EMBL/GenBank/DDBJ databases">
        <title>Comparative analysis of microorganisms from saline springs in Andes Mountain Range, Colombia.</title>
        <authorList>
            <person name="Rubin E."/>
        </authorList>
    </citation>
    <scope>NUCLEOTIDE SEQUENCE [LARGE SCALE GENOMIC DNA]</scope>
    <source>
        <strain evidence="3 4">CG 35</strain>
    </source>
</reference>
<protein>
    <submittedName>
        <fullName evidence="3">Relaxase/mobilization nuclease-like protein</fullName>
    </submittedName>
</protein>
<feature type="compositionally biased region" description="Basic and acidic residues" evidence="1">
    <location>
        <begin position="663"/>
        <end position="715"/>
    </location>
</feature>
<feature type="domain" description="MobA/VirD2-like nuclease" evidence="2">
    <location>
        <begin position="77"/>
        <end position="190"/>
    </location>
</feature>
<dbReference type="RefSeq" id="WP_106124132.1">
    <property type="nucleotide sequence ID" value="NZ_PVTY01000034.1"/>
</dbReference>
<evidence type="ECO:0000256" key="1">
    <source>
        <dbReference type="SAM" id="MobiDB-lite"/>
    </source>
</evidence>
<feature type="compositionally biased region" description="Basic and acidic residues" evidence="1">
    <location>
        <begin position="758"/>
        <end position="767"/>
    </location>
</feature>
<feature type="compositionally biased region" description="Basic and acidic residues" evidence="1">
    <location>
        <begin position="726"/>
        <end position="742"/>
    </location>
</feature>
<dbReference type="OrthoDB" id="4382201at2"/>
<name>A0A2T0YAM4_9MICC</name>
<evidence type="ECO:0000259" key="2">
    <source>
        <dbReference type="Pfam" id="PF03432"/>
    </source>
</evidence>
<dbReference type="AlphaFoldDB" id="A0A2T0YAM4"/>
<keyword evidence="4" id="KW-1185">Reference proteome</keyword>
<evidence type="ECO:0000313" key="4">
    <source>
        <dbReference type="Proteomes" id="UP000238217"/>
    </source>
</evidence>
<accession>A0A2T0YAM4</accession>
<gene>
    <name evidence="3" type="ORF">BCL67_1342</name>
</gene>
<feature type="compositionally biased region" description="Polar residues" evidence="1">
    <location>
        <begin position="409"/>
        <end position="420"/>
    </location>
</feature>
<dbReference type="Pfam" id="PF03432">
    <property type="entry name" value="Relaxase"/>
    <property type="match status" value="1"/>
</dbReference>